<dbReference type="InterPro" id="IPR001296">
    <property type="entry name" value="Glyco_trans_1"/>
</dbReference>
<evidence type="ECO:0000259" key="1">
    <source>
        <dbReference type="Pfam" id="PF00534"/>
    </source>
</evidence>
<dbReference type="Proteomes" id="UP000886289">
    <property type="component" value="Unassembled WGS sequence"/>
</dbReference>
<proteinExistence type="predicted"/>
<dbReference type="PANTHER" id="PTHR45947">
    <property type="entry name" value="SULFOQUINOVOSYL TRANSFERASE SQD2"/>
    <property type="match status" value="1"/>
</dbReference>
<organism evidence="2">
    <name type="scientific">Desulfofervidus auxilii</name>
    <dbReference type="NCBI Taxonomy" id="1621989"/>
    <lineage>
        <taxon>Bacteria</taxon>
        <taxon>Pseudomonadati</taxon>
        <taxon>Thermodesulfobacteriota</taxon>
        <taxon>Candidatus Desulfofervidia</taxon>
        <taxon>Candidatus Desulfofervidales</taxon>
        <taxon>Candidatus Desulfofervidaceae</taxon>
        <taxon>Candidatus Desulfofervidus</taxon>
    </lineage>
</organism>
<dbReference type="PANTHER" id="PTHR45947:SF3">
    <property type="entry name" value="SULFOQUINOVOSYL TRANSFERASE SQD2"/>
    <property type="match status" value="1"/>
</dbReference>
<accession>A0A7C0U3X0</accession>
<dbReference type="AlphaFoldDB" id="A0A7C0U3X0"/>
<dbReference type="EMBL" id="DRBS01000365">
    <property type="protein sequence ID" value="HDD45154.1"/>
    <property type="molecule type" value="Genomic_DNA"/>
</dbReference>
<gene>
    <name evidence="2" type="ORF">ENG63_09905</name>
</gene>
<name>A0A7C0U3X0_DESA2</name>
<feature type="domain" description="Glycosyl transferase family 1" evidence="1">
    <location>
        <begin position="168"/>
        <end position="304"/>
    </location>
</feature>
<dbReference type="SUPFAM" id="SSF53756">
    <property type="entry name" value="UDP-Glycosyltransferase/glycogen phosphorylase"/>
    <property type="match status" value="1"/>
</dbReference>
<protein>
    <submittedName>
        <fullName evidence="2">Glycosyltransferase</fullName>
    </submittedName>
</protein>
<dbReference type="GO" id="GO:0016758">
    <property type="term" value="F:hexosyltransferase activity"/>
    <property type="evidence" value="ECO:0007669"/>
    <property type="project" value="TreeGrafter"/>
</dbReference>
<reference evidence="2" key="1">
    <citation type="journal article" date="2020" name="mSystems">
        <title>Genome- and Community-Level Interaction Insights into Carbon Utilization and Element Cycling Functions of Hydrothermarchaeota in Hydrothermal Sediment.</title>
        <authorList>
            <person name="Zhou Z."/>
            <person name="Liu Y."/>
            <person name="Xu W."/>
            <person name="Pan J."/>
            <person name="Luo Z.H."/>
            <person name="Li M."/>
        </authorList>
    </citation>
    <scope>NUCLEOTIDE SEQUENCE [LARGE SCALE GENOMIC DNA]</scope>
    <source>
        <strain evidence="2">HyVt-233</strain>
    </source>
</reference>
<dbReference type="Gene3D" id="3.40.50.2000">
    <property type="entry name" value="Glycogen Phosphorylase B"/>
    <property type="match status" value="2"/>
</dbReference>
<dbReference type="Pfam" id="PF00534">
    <property type="entry name" value="Glycos_transf_1"/>
    <property type="match status" value="1"/>
</dbReference>
<comment type="caution">
    <text evidence="2">The sequence shown here is derived from an EMBL/GenBank/DDBJ whole genome shotgun (WGS) entry which is preliminary data.</text>
</comment>
<dbReference type="CDD" id="cd03801">
    <property type="entry name" value="GT4_PimA-like"/>
    <property type="match status" value="1"/>
</dbReference>
<sequence>MKIAVISEELKFPIDEGFKKVAYEIVNVLKDEHKVIFIGKHSIDISGCLCKAIRTNKLFLNKSLFKTLSQFNPEVILYIPYSSITMASLLRAWILKIFLGKRIIILALQPRYYHIFSKYFIPFFRPDLLLVLSKKSEEYYQQLSFKVKKIPLGVDLNRFKPLDKEEKIQLRKKYGIPEDKKVVLHIGHLKKSRNIDSLVQTVQKEDIFLLLVTSTSTSDEELRKNLHNTNNIKIIDWYVENIEEIYQLSDCYLFLVEDPMGCIEIPLSVLEAMACNLPVITTRFGGLPDWFREKDGLIFIDKKVDLSQILKNLTNIFPKTRPLVKPLSWNEVSKIIIKQINEKRRYIDEI</sequence>
<evidence type="ECO:0000313" key="2">
    <source>
        <dbReference type="EMBL" id="HDD45154.1"/>
    </source>
</evidence>
<dbReference type="InterPro" id="IPR050194">
    <property type="entry name" value="Glycosyltransferase_grp1"/>
</dbReference>